<evidence type="ECO:0000256" key="1">
    <source>
        <dbReference type="SAM" id="MobiDB-lite"/>
    </source>
</evidence>
<feature type="region of interest" description="Disordered" evidence="1">
    <location>
        <begin position="1"/>
        <end position="62"/>
    </location>
</feature>
<evidence type="ECO:0000313" key="3">
    <source>
        <dbReference type="Proteomes" id="UP001321766"/>
    </source>
</evidence>
<name>A0ABN6SBR9_9BIFI</name>
<gene>
    <name evidence="2" type="ORF">KIM372_14690</name>
</gene>
<keyword evidence="3" id="KW-1185">Reference proteome</keyword>
<proteinExistence type="predicted"/>
<dbReference type="Proteomes" id="UP001321766">
    <property type="component" value="Chromosome"/>
</dbReference>
<evidence type="ECO:0000313" key="2">
    <source>
        <dbReference type="EMBL" id="BDR53562.1"/>
    </source>
</evidence>
<protein>
    <submittedName>
        <fullName evidence="2">Uncharacterized protein</fullName>
    </submittedName>
</protein>
<organism evidence="2 3">
    <name type="scientific">Bombiscardovia nodaiensis</name>
    <dbReference type="NCBI Taxonomy" id="2932181"/>
    <lineage>
        <taxon>Bacteria</taxon>
        <taxon>Bacillati</taxon>
        <taxon>Actinomycetota</taxon>
        <taxon>Actinomycetes</taxon>
        <taxon>Bifidobacteriales</taxon>
        <taxon>Bifidobacteriaceae</taxon>
        <taxon>Bombiscardovia</taxon>
    </lineage>
</organism>
<sequence>MSAMATADSDALHDFGGRAGDLGGQPYPNLRLNPNSLHLIRPRKDPQERLIWPSDLDDDDDE</sequence>
<reference evidence="2 3" key="1">
    <citation type="journal article" date="2023" name="Microbiol. Spectr.">
        <title>Symbiosis of Carpenter Bees with Uncharacterized Lactic Acid Bacteria Showing NAD Auxotrophy.</title>
        <authorList>
            <person name="Kawasaki S."/>
            <person name="Ozawa K."/>
            <person name="Mori T."/>
            <person name="Yamamoto A."/>
            <person name="Ito M."/>
            <person name="Ohkuma M."/>
            <person name="Sakamoto M."/>
            <person name="Matsutani M."/>
        </authorList>
    </citation>
    <scope>NUCLEOTIDE SEQUENCE [LARGE SCALE GENOMIC DNA]</scope>
    <source>
        <strain evidence="2 3">Kim37-2</strain>
    </source>
</reference>
<dbReference type="EMBL" id="AP026798">
    <property type="protein sequence ID" value="BDR53562.1"/>
    <property type="molecule type" value="Genomic_DNA"/>
</dbReference>
<accession>A0ABN6SBR9</accession>